<reference evidence="2 3" key="1">
    <citation type="submission" date="2019-02" db="EMBL/GenBank/DDBJ databases">
        <title>Deep-cultivation of Planctomycetes and their phenomic and genomic characterization uncovers novel biology.</title>
        <authorList>
            <person name="Wiegand S."/>
            <person name="Jogler M."/>
            <person name="Boedeker C."/>
            <person name="Pinto D."/>
            <person name="Vollmers J."/>
            <person name="Rivas-Marin E."/>
            <person name="Kohn T."/>
            <person name="Peeters S.H."/>
            <person name="Heuer A."/>
            <person name="Rast P."/>
            <person name="Oberbeckmann S."/>
            <person name="Bunk B."/>
            <person name="Jeske O."/>
            <person name="Meyerdierks A."/>
            <person name="Storesund J.E."/>
            <person name="Kallscheuer N."/>
            <person name="Luecker S."/>
            <person name="Lage O.M."/>
            <person name="Pohl T."/>
            <person name="Merkel B.J."/>
            <person name="Hornburger P."/>
            <person name="Mueller R.-W."/>
            <person name="Bruemmer F."/>
            <person name="Labrenz M."/>
            <person name="Spormann A.M."/>
            <person name="Op Den Camp H."/>
            <person name="Overmann J."/>
            <person name="Amann R."/>
            <person name="Jetten M.S.M."/>
            <person name="Mascher T."/>
            <person name="Medema M.H."/>
            <person name="Devos D.P."/>
            <person name="Kaster A.-K."/>
            <person name="Ovreas L."/>
            <person name="Rohde M."/>
            <person name="Galperin M.Y."/>
            <person name="Jogler C."/>
        </authorList>
    </citation>
    <scope>NUCLEOTIDE SEQUENCE [LARGE SCALE GENOMIC DNA]</scope>
    <source>
        <strain evidence="2 3">CA85</strain>
    </source>
</reference>
<sequence length="96" mass="10977">MTPRQCEFFGHERGTEPHCRSPYGTCPPIEIHAFPMEPEWGNRRVTITNQFRRSEPSDYTDNPIRAEPSGYTETLGRAEPSDYNAAGRNYSLSLLN</sequence>
<dbReference type="AlphaFoldDB" id="A0A5C5YDY1"/>
<dbReference type="Proteomes" id="UP000318053">
    <property type="component" value="Unassembled WGS sequence"/>
</dbReference>
<evidence type="ECO:0000313" key="2">
    <source>
        <dbReference type="EMBL" id="TWT73946.1"/>
    </source>
</evidence>
<dbReference type="EMBL" id="SJPK01000002">
    <property type="protein sequence ID" value="TWT73946.1"/>
    <property type="molecule type" value="Genomic_DNA"/>
</dbReference>
<proteinExistence type="predicted"/>
<evidence type="ECO:0000313" key="3">
    <source>
        <dbReference type="Proteomes" id="UP000318053"/>
    </source>
</evidence>
<name>A0A5C5YDY1_9BACT</name>
<organism evidence="2 3">
    <name type="scientific">Allorhodopirellula solitaria</name>
    <dbReference type="NCBI Taxonomy" id="2527987"/>
    <lineage>
        <taxon>Bacteria</taxon>
        <taxon>Pseudomonadati</taxon>
        <taxon>Planctomycetota</taxon>
        <taxon>Planctomycetia</taxon>
        <taxon>Pirellulales</taxon>
        <taxon>Pirellulaceae</taxon>
        <taxon>Allorhodopirellula</taxon>
    </lineage>
</organism>
<evidence type="ECO:0000256" key="1">
    <source>
        <dbReference type="SAM" id="MobiDB-lite"/>
    </source>
</evidence>
<gene>
    <name evidence="2" type="ORF">CA85_08280</name>
</gene>
<comment type="caution">
    <text evidence="2">The sequence shown here is derived from an EMBL/GenBank/DDBJ whole genome shotgun (WGS) entry which is preliminary data.</text>
</comment>
<feature type="region of interest" description="Disordered" evidence="1">
    <location>
        <begin position="53"/>
        <end position="96"/>
    </location>
</feature>
<accession>A0A5C5YDY1</accession>
<protein>
    <submittedName>
        <fullName evidence="2">Uncharacterized protein</fullName>
    </submittedName>
</protein>
<keyword evidence="3" id="KW-1185">Reference proteome</keyword>